<dbReference type="InterPro" id="IPR045880">
    <property type="entry name" value="ZCF37"/>
</dbReference>
<evidence type="ECO:0000256" key="2">
    <source>
        <dbReference type="SAM" id="Phobius"/>
    </source>
</evidence>
<evidence type="ECO:0000313" key="3">
    <source>
        <dbReference type="EMBL" id="THF98659.1"/>
    </source>
</evidence>
<dbReference type="PANTHER" id="PTHR35275:SF1">
    <property type="entry name" value="OS07G0585900 PROTEIN"/>
    <property type="match status" value="1"/>
</dbReference>
<proteinExistence type="predicted"/>
<dbReference type="Proteomes" id="UP000306102">
    <property type="component" value="Unassembled WGS sequence"/>
</dbReference>
<feature type="transmembrane region" description="Helical" evidence="2">
    <location>
        <begin position="164"/>
        <end position="185"/>
    </location>
</feature>
<keyword evidence="2" id="KW-0472">Membrane</keyword>
<feature type="region of interest" description="Disordered" evidence="1">
    <location>
        <begin position="18"/>
        <end position="45"/>
    </location>
</feature>
<gene>
    <name evidence="3" type="ORF">TEA_023674</name>
</gene>
<organism evidence="3 4">
    <name type="scientific">Camellia sinensis var. sinensis</name>
    <name type="common">China tea</name>
    <dbReference type="NCBI Taxonomy" id="542762"/>
    <lineage>
        <taxon>Eukaryota</taxon>
        <taxon>Viridiplantae</taxon>
        <taxon>Streptophyta</taxon>
        <taxon>Embryophyta</taxon>
        <taxon>Tracheophyta</taxon>
        <taxon>Spermatophyta</taxon>
        <taxon>Magnoliopsida</taxon>
        <taxon>eudicotyledons</taxon>
        <taxon>Gunneridae</taxon>
        <taxon>Pentapetalae</taxon>
        <taxon>asterids</taxon>
        <taxon>Ericales</taxon>
        <taxon>Theaceae</taxon>
        <taxon>Camellia</taxon>
    </lineage>
</organism>
<evidence type="ECO:0000313" key="4">
    <source>
        <dbReference type="Proteomes" id="UP000306102"/>
    </source>
</evidence>
<name>A0A4S4D883_CAMSN</name>
<reference evidence="3 4" key="1">
    <citation type="journal article" date="2018" name="Proc. Natl. Acad. Sci. U.S.A.">
        <title>Draft genome sequence of Camellia sinensis var. sinensis provides insights into the evolution of the tea genome and tea quality.</title>
        <authorList>
            <person name="Wei C."/>
            <person name="Yang H."/>
            <person name="Wang S."/>
            <person name="Zhao J."/>
            <person name="Liu C."/>
            <person name="Gao L."/>
            <person name="Xia E."/>
            <person name="Lu Y."/>
            <person name="Tai Y."/>
            <person name="She G."/>
            <person name="Sun J."/>
            <person name="Cao H."/>
            <person name="Tong W."/>
            <person name="Gao Q."/>
            <person name="Li Y."/>
            <person name="Deng W."/>
            <person name="Jiang X."/>
            <person name="Wang W."/>
            <person name="Chen Q."/>
            <person name="Zhang S."/>
            <person name="Li H."/>
            <person name="Wu J."/>
            <person name="Wang P."/>
            <person name="Li P."/>
            <person name="Shi C."/>
            <person name="Zheng F."/>
            <person name="Jian J."/>
            <person name="Huang B."/>
            <person name="Shan D."/>
            <person name="Shi M."/>
            <person name="Fang C."/>
            <person name="Yue Y."/>
            <person name="Li F."/>
            <person name="Li D."/>
            <person name="Wei S."/>
            <person name="Han B."/>
            <person name="Jiang C."/>
            <person name="Yin Y."/>
            <person name="Xia T."/>
            <person name="Zhang Z."/>
            <person name="Bennetzen J.L."/>
            <person name="Zhao S."/>
            <person name="Wan X."/>
        </authorList>
    </citation>
    <scope>NUCLEOTIDE SEQUENCE [LARGE SCALE GENOMIC DNA]</scope>
    <source>
        <strain evidence="4">cv. Shuchazao</strain>
        <tissue evidence="3">Leaf</tissue>
    </source>
</reference>
<sequence>MVMSFICGTGSFKHQIEEEDEPCSPCSTPRKQRKSNLCKSKDSKNNNPYSDLGLDKFSALLAELESKRQKIYTQVGSEGISFVRFSYSNTNDCKPIVVRVREKQQEEEEKNNIHMNKDIEPTAHNPEVDKPSTSGNELGDQKIMKKKKSFPWKLNMGMLRRPSFYLPAVLILILLFLAVFGRSFAILCTSLGWYLVPIINGTSSNFNNRPRKKKVYARRASEKKIVNDGLSSPKSVITGAMNDLSSPRCGHRRSF</sequence>
<protein>
    <recommendedName>
        <fullName evidence="5">ZCF37</fullName>
    </recommendedName>
</protein>
<comment type="caution">
    <text evidence="3">The sequence shown here is derived from an EMBL/GenBank/DDBJ whole genome shotgun (WGS) entry which is preliminary data.</text>
</comment>
<accession>A0A4S4D883</accession>
<keyword evidence="4" id="KW-1185">Reference proteome</keyword>
<dbReference type="EMBL" id="SDRB02012153">
    <property type="protein sequence ID" value="THF98659.1"/>
    <property type="molecule type" value="Genomic_DNA"/>
</dbReference>
<evidence type="ECO:0008006" key="5">
    <source>
        <dbReference type="Google" id="ProtNLM"/>
    </source>
</evidence>
<evidence type="ECO:0000256" key="1">
    <source>
        <dbReference type="SAM" id="MobiDB-lite"/>
    </source>
</evidence>
<feature type="compositionally biased region" description="Basic and acidic residues" evidence="1">
    <location>
        <begin position="104"/>
        <end position="130"/>
    </location>
</feature>
<dbReference type="STRING" id="542762.A0A4S4D883"/>
<dbReference type="PANTHER" id="PTHR35275">
    <property type="entry name" value="ZCF37"/>
    <property type="match status" value="1"/>
</dbReference>
<dbReference type="AlphaFoldDB" id="A0A4S4D883"/>
<keyword evidence="2" id="KW-1133">Transmembrane helix</keyword>
<keyword evidence="2" id="KW-0812">Transmembrane</keyword>
<feature type="region of interest" description="Disordered" evidence="1">
    <location>
        <begin position="104"/>
        <end position="139"/>
    </location>
</feature>